<sequence>MASTPNAKKDFERWDRLNHMSLMIMSTTFQKPLGIQNLKRLLRTRVLIPIINQEVNQKPHQGNVEQLLVQDEAWSS</sequence>
<dbReference type="Proteomes" id="UP000828251">
    <property type="component" value="Unassembled WGS sequence"/>
</dbReference>
<dbReference type="OrthoDB" id="989164at2759"/>
<name>A0A9D3U999_9ROSI</name>
<reference evidence="1 2" key="1">
    <citation type="journal article" date="2021" name="Plant Biotechnol. J.">
        <title>Multi-omics assisted identification of the key and species-specific regulatory components of drought-tolerant mechanisms in Gossypium stocksii.</title>
        <authorList>
            <person name="Yu D."/>
            <person name="Ke L."/>
            <person name="Zhang D."/>
            <person name="Wu Y."/>
            <person name="Sun Y."/>
            <person name="Mei J."/>
            <person name="Sun J."/>
            <person name="Sun Y."/>
        </authorList>
    </citation>
    <scope>NUCLEOTIDE SEQUENCE [LARGE SCALE GENOMIC DNA]</scope>
    <source>
        <strain evidence="2">cv. E1</strain>
        <tissue evidence="1">Leaf</tissue>
    </source>
</reference>
<evidence type="ECO:0000313" key="1">
    <source>
        <dbReference type="EMBL" id="KAH1032277.1"/>
    </source>
</evidence>
<gene>
    <name evidence="1" type="ORF">J1N35_044451</name>
</gene>
<proteinExistence type="predicted"/>
<dbReference type="EMBL" id="JAIQCV010000013">
    <property type="protein sequence ID" value="KAH1032277.1"/>
    <property type="molecule type" value="Genomic_DNA"/>
</dbReference>
<keyword evidence="2" id="KW-1185">Reference proteome</keyword>
<comment type="caution">
    <text evidence="1">The sequence shown here is derived from an EMBL/GenBank/DDBJ whole genome shotgun (WGS) entry which is preliminary data.</text>
</comment>
<dbReference type="AlphaFoldDB" id="A0A9D3U999"/>
<evidence type="ECO:0000313" key="2">
    <source>
        <dbReference type="Proteomes" id="UP000828251"/>
    </source>
</evidence>
<protein>
    <submittedName>
        <fullName evidence="1">Uncharacterized protein</fullName>
    </submittedName>
</protein>
<accession>A0A9D3U999</accession>
<organism evidence="1 2">
    <name type="scientific">Gossypium stocksii</name>
    <dbReference type="NCBI Taxonomy" id="47602"/>
    <lineage>
        <taxon>Eukaryota</taxon>
        <taxon>Viridiplantae</taxon>
        <taxon>Streptophyta</taxon>
        <taxon>Embryophyta</taxon>
        <taxon>Tracheophyta</taxon>
        <taxon>Spermatophyta</taxon>
        <taxon>Magnoliopsida</taxon>
        <taxon>eudicotyledons</taxon>
        <taxon>Gunneridae</taxon>
        <taxon>Pentapetalae</taxon>
        <taxon>rosids</taxon>
        <taxon>malvids</taxon>
        <taxon>Malvales</taxon>
        <taxon>Malvaceae</taxon>
        <taxon>Malvoideae</taxon>
        <taxon>Gossypium</taxon>
    </lineage>
</organism>